<dbReference type="Gene3D" id="1.10.510.10">
    <property type="entry name" value="Transferase(Phosphotransferase) domain 1"/>
    <property type="match status" value="1"/>
</dbReference>
<feature type="compositionally biased region" description="Acidic residues" evidence="1">
    <location>
        <begin position="259"/>
        <end position="292"/>
    </location>
</feature>
<sequence>MTKFSIELLENPIVTPERWVNNTEDYNPYELESLIAYNPCYKEYNNKNFTHAQFNHKYHLYDNNTVVDEHNEKLEKQIFFKYAPLLDPCHYMIGKYKHDQHLKELPYYKNDNLHYKINSIHNASYVDNMCCVLINKLKEHYNFFNSVEYYGSYIGIQKQYRINVIDDIDYLQSYDFFENGLGKLFNTNIFDKDTYAQYTNNNSLKNKPSLNIEDDNVTIDVETLEIDDTLNNEKSPLDLVYENDVNDHHSVSDNSIVSDSDEDNISNEDSDNDENDDETISDDEDSDEDSSIEEEPLYAYINDFPVQMICLEKCNNTFDSLLANNAIDEHQGRSALFQIIMILLTFQRAFNFTHNDLHTNNVMYDEVDYEFIYYLYNDKTYKVPTYGRIYKLIDFGRAIVTYNKITYCSDSFKEGGDAHTQYNFEPFYDSSKKKIMPNYSFDLCRLGCSIYDFIIDSEMKTSTMNDLQKTIARWCSDDNGKNILYKKNGEERYPNFKLYKMIARQVHNHTPAAQLEQEFFKVYETTEKITDSTHTFNITNVDSYV</sequence>
<reference evidence="2" key="1">
    <citation type="journal article" date="2020" name="Nature">
        <title>Giant virus diversity and host interactions through global metagenomics.</title>
        <authorList>
            <person name="Schulz F."/>
            <person name="Roux S."/>
            <person name="Paez-Espino D."/>
            <person name="Jungbluth S."/>
            <person name="Walsh D.A."/>
            <person name="Denef V.J."/>
            <person name="McMahon K.D."/>
            <person name="Konstantinidis K.T."/>
            <person name="Eloe-Fadrosh E.A."/>
            <person name="Kyrpides N.C."/>
            <person name="Woyke T."/>
        </authorList>
    </citation>
    <scope>NUCLEOTIDE SEQUENCE</scope>
    <source>
        <strain evidence="2">GVMAG-M-3300020182-84</strain>
    </source>
</reference>
<dbReference type="GO" id="GO:0000278">
    <property type="term" value="P:mitotic cell cycle"/>
    <property type="evidence" value="ECO:0007669"/>
    <property type="project" value="TreeGrafter"/>
</dbReference>
<dbReference type="GO" id="GO:0072354">
    <property type="term" value="F:histone H3T3 kinase activity"/>
    <property type="evidence" value="ECO:0007669"/>
    <property type="project" value="TreeGrafter"/>
</dbReference>
<evidence type="ECO:0000313" key="2">
    <source>
        <dbReference type="EMBL" id="QHS98100.1"/>
    </source>
</evidence>
<dbReference type="SUPFAM" id="SSF56112">
    <property type="entry name" value="Protein kinase-like (PK-like)"/>
    <property type="match status" value="1"/>
</dbReference>
<dbReference type="AlphaFoldDB" id="A0A6C0C141"/>
<dbReference type="PANTHER" id="PTHR24419">
    <property type="entry name" value="INTERLEUKIN-1 RECEPTOR-ASSOCIATED KINASE"/>
    <property type="match status" value="1"/>
</dbReference>
<dbReference type="GO" id="GO:0005634">
    <property type="term" value="C:nucleus"/>
    <property type="evidence" value="ECO:0007669"/>
    <property type="project" value="TreeGrafter"/>
</dbReference>
<evidence type="ECO:0000256" key="1">
    <source>
        <dbReference type="SAM" id="MobiDB-lite"/>
    </source>
</evidence>
<dbReference type="InterPro" id="IPR011009">
    <property type="entry name" value="Kinase-like_dom_sf"/>
</dbReference>
<dbReference type="EMBL" id="MN739312">
    <property type="protein sequence ID" value="QHS98100.1"/>
    <property type="molecule type" value="Genomic_DNA"/>
</dbReference>
<proteinExistence type="predicted"/>
<feature type="region of interest" description="Disordered" evidence="1">
    <location>
        <begin position="249"/>
        <end position="292"/>
    </location>
</feature>
<organism evidence="2">
    <name type="scientific">viral metagenome</name>
    <dbReference type="NCBI Taxonomy" id="1070528"/>
    <lineage>
        <taxon>unclassified sequences</taxon>
        <taxon>metagenomes</taxon>
        <taxon>organismal metagenomes</taxon>
    </lineage>
</organism>
<protein>
    <recommendedName>
        <fullName evidence="3">Protein kinase domain-containing protein</fullName>
    </recommendedName>
</protein>
<evidence type="ECO:0008006" key="3">
    <source>
        <dbReference type="Google" id="ProtNLM"/>
    </source>
</evidence>
<dbReference type="GO" id="GO:0005737">
    <property type="term" value="C:cytoplasm"/>
    <property type="evidence" value="ECO:0007669"/>
    <property type="project" value="TreeGrafter"/>
</dbReference>
<name>A0A6C0C141_9ZZZZ</name>
<accession>A0A6C0C141</accession>
<dbReference type="PANTHER" id="PTHR24419:SF18">
    <property type="entry name" value="SERINE_THREONINE-PROTEIN KINASE HASPIN"/>
    <property type="match status" value="1"/>
</dbReference>
<dbReference type="GO" id="GO:0035556">
    <property type="term" value="P:intracellular signal transduction"/>
    <property type="evidence" value="ECO:0007669"/>
    <property type="project" value="TreeGrafter"/>
</dbReference>